<proteinExistence type="predicted"/>
<name>A0A5S9QKV6_9GAMM</name>
<evidence type="ECO:0000313" key="3">
    <source>
        <dbReference type="Proteomes" id="UP000441399"/>
    </source>
</evidence>
<dbReference type="InterPro" id="IPR015915">
    <property type="entry name" value="Kelch-typ_b-propeller"/>
</dbReference>
<dbReference type="Proteomes" id="UP000441399">
    <property type="component" value="Unassembled WGS sequence"/>
</dbReference>
<sequence>MKINGSFSALFISQAILFSAGCSDDNTNTTDNNASRQALETTPFSAWLGKDSTELQLPDSLFGYSLYVSDPSICSESSDKACTGDLQTFVASNTVDVQSLGYNSSKYLKLQDSNGGIATSEISPETPASCHDANIVKFQSQFWLYGCRYSDSPRYRASTEWEPRPVWTSQDGINWQLEESNETIFHRQNTSVIEFDNKLWLFGGSRFNTRLADVWSSANGIDWSLETDTVEGLHSEFPFGKHVVVFQDALWMIPENIQEHGILTSDDGSNWSSRETDTGTYPTDIEQVIVFDNQLWALTSEHDNALGFWSSNNGDDWKNHGADVNINVTHDFSATVWNGAIWIIGGTGPGAEISNHIWRKTAANSSSPIAKDTVLPRVIEHTLFVTDSGLSVFDGIIMSSAVSNSTYTSLDGKNWINHSTTYSQFVDYTTEIKIYGDAFYLTRKDSRTFPPAAEIYRSRDGLSWQLVQDTLPSRALLKHKNYLLAILGNRQNYILDENGQWQERPTTTPDNIDDISEKTYTFNGLLWSITTPTVDVQEFWSSSNGIHWEKRHESEADSFFLRDDLNVVELNNKLYAISNQTTPPSLYVSENGYEWTRTEVPQLADRETFSLGRLNNVLIVAGGENKSTDDFDTEILASINGLEWHPLATTLPFKSSSTIELRSKDNRLYFFVPANLEGHAQETWRLDIQLNWSKAYYGNFKHNAN</sequence>
<keyword evidence="3" id="KW-1185">Reference proteome</keyword>
<evidence type="ECO:0000313" key="2">
    <source>
        <dbReference type="EMBL" id="CAA0118369.1"/>
    </source>
</evidence>
<dbReference type="InterPro" id="IPR058667">
    <property type="entry name" value="DUF6242_C"/>
</dbReference>
<dbReference type="SUPFAM" id="SSF50939">
    <property type="entry name" value="Sialidases"/>
    <property type="match status" value="1"/>
</dbReference>
<evidence type="ECO:0000259" key="1">
    <source>
        <dbReference type="Pfam" id="PF25852"/>
    </source>
</evidence>
<feature type="domain" description="DUF6242" evidence="1">
    <location>
        <begin position="241"/>
        <end position="494"/>
    </location>
</feature>
<dbReference type="AlphaFoldDB" id="A0A5S9QKV6"/>
<dbReference type="OrthoDB" id="211220at2"/>
<dbReference type="EMBL" id="CACSIO010000034">
    <property type="protein sequence ID" value="CAA0118369.1"/>
    <property type="molecule type" value="Genomic_DNA"/>
</dbReference>
<organism evidence="2 3">
    <name type="scientific">BD1-7 clade bacterium</name>
    <dbReference type="NCBI Taxonomy" id="2029982"/>
    <lineage>
        <taxon>Bacteria</taxon>
        <taxon>Pseudomonadati</taxon>
        <taxon>Pseudomonadota</taxon>
        <taxon>Gammaproteobacteria</taxon>
        <taxon>Cellvibrionales</taxon>
        <taxon>Spongiibacteraceae</taxon>
        <taxon>BD1-7 clade</taxon>
    </lineage>
</organism>
<protein>
    <recommendedName>
        <fullName evidence="1">DUF6242 domain-containing protein</fullName>
    </recommendedName>
</protein>
<gene>
    <name evidence="2" type="ORF">OPDIPICF_02087</name>
</gene>
<dbReference type="InterPro" id="IPR036278">
    <property type="entry name" value="Sialidase_sf"/>
</dbReference>
<accession>A0A5S9QKV6</accession>
<dbReference type="Pfam" id="PF25852">
    <property type="entry name" value="DUF6242_C"/>
    <property type="match status" value="1"/>
</dbReference>
<dbReference type="SUPFAM" id="SSF117281">
    <property type="entry name" value="Kelch motif"/>
    <property type="match status" value="1"/>
</dbReference>
<reference evidence="2 3" key="1">
    <citation type="submission" date="2019-11" db="EMBL/GenBank/DDBJ databases">
        <authorList>
            <person name="Holert J."/>
        </authorList>
    </citation>
    <scope>NUCLEOTIDE SEQUENCE [LARGE SCALE GENOMIC DNA]</scope>
    <source>
        <strain evidence="2">SB11_3</strain>
    </source>
</reference>
<dbReference type="PROSITE" id="PS51257">
    <property type="entry name" value="PROKAR_LIPOPROTEIN"/>
    <property type="match status" value="1"/>
</dbReference>